<organism evidence="1 2">
    <name type="scientific">Persea americana</name>
    <name type="common">Avocado</name>
    <dbReference type="NCBI Taxonomy" id="3435"/>
    <lineage>
        <taxon>Eukaryota</taxon>
        <taxon>Viridiplantae</taxon>
        <taxon>Streptophyta</taxon>
        <taxon>Embryophyta</taxon>
        <taxon>Tracheophyta</taxon>
        <taxon>Spermatophyta</taxon>
        <taxon>Magnoliopsida</taxon>
        <taxon>Magnoliidae</taxon>
        <taxon>Laurales</taxon>
        <taxon>Lauraceae</taxon>
        <taxon>Persea</taxon>
    </lineage>
</organism>
<reference evidence="1 2" key="1">
    <citation type="journal article" date="2022" name="Hortic Res">
        <title>A haplotype resolved chromosomal level avocado genome allows analysis of novel avocado genes.</title>
        <authorList>
            <person name="Nath O."/>
            <person name="Fletcher S.J."/>
            <person name="Hayward A."/>
            <person name="Shaw L.M."/>
            <person name="Masouleh A.K."/>
            <person name="Furtado A."/>
            <person name="Henry R.J."/>
            <person name="Mitter N."/>
        </authorList>
    </citation>
    <scope>NUCLEOTIDE SEQUENCE [LARGE SCALE GENOMIC DNA]</scope>
    <source>
        <strain evidence="2">cv. Hass</strain>
    </source>
</reference>
<keyword evidence="2" id="KW-1185">Reference proteome</keyword>
<sequence>MEIEWVLTDVYTVDFLILLRLGGSIQEINERDIERRRRRRKRVNDAGRRRRLKATSRLKKTKGDLGGKATLCLLILYLLGIIHSIFLDILQRTRTRTPPTPILHQFSLLHRGLSHQHRPLPHDPLATRLPKESCGASQARLLGGSTALVVIPIQRSVSEQGPLIYSVIRGGIQ</sequence>
<comment type="caution">
    <text evidence="1">The sequence shown here is derived from an EMBL/GenBank/DDBJ whole genome shotgun (WGS) entry which is preliminary data.</text>
</comment>
<accession>A0ACC2KF51</accession>
<gene>
    <name evidence="1" type="ORF">MRB53_028170</name>
</gene>
<proteinExistence type="predicted"/>
<evidence type="ECO:0000313" key="2">
    <source>
        <dbReference type="Proteomes" id="UP001234297"/>
    </source>
</evidence>
<protein>
    <submittedName>
        <fullName evidence="1">Uncharacterized protein</fullName>
    </submittedName>
</protein>
<name>A0ACC2KF51_PERAE</name>
<dbReference type="EMBL" id="CM056817">
    <property type="protein sequence ID" value="KAJ8619641.1"/>
    <property type="molecule type" value="Genomic_DNA"/>
</dbReference>
<evidence type="ECO:0000313" key="1">
    <source>
        <dbReference type="EMBL" id="KAJ8619641.1"/>
    </source>
</evidence>
<dbReference type="Proteomes" id="UP001234297">
    <property type="component" value="Chromosome 9"/>
</dbReference>